<evidence type="ECO:0000256" key="1">
    <source>
        <dbReference type="ARBA" id="ARBA00023015"/>
    </source>
</evidence>
<keyword evidence="1" id="KW-0805">Transcription regulation</keyword>
<reference evidence="6" key="1">
    <citation type="submission" date="2016-10" db="EMBL/GenBank/DDBJ databases">
        <authorList>
            <person name="Varghese N."/>
            <person name="Submissions S."/>
        </authorList>
    </citation>
    <scope>NUCLEOTIDE SEQUENCE [LARGE SCALE GENOMIC DNA]</scope>
    <source>
        <strain evidence="6">DSM 19684</strain>
    </source>
</reference>
<dbReference type="STRING" id="454006.SAMN05421825_3048"/>
<dbReference type="PROSITE" id="PS01124">
    <property type="entry name" value="HTH_ARAC_FAMILY_2"/>
    <property type="match status" value="1"/>
</dbReference>
<organism evidence="5 6">
    <name type="scientific">Epilithonimonas hungarica</name>
    <dbReference type="NCBI Taxonomy" id="454006"/>
    <lineage>
        <taxon>Bacteria</taxon>
        <taxon>Pseudomonadati</taxon>
        <taxon>Bacteroidota</taxon>
        <taxon>Flavobacteriia</taxon>
        <taxon>Flavobacteriales</taxon>
        <taxon>Weeksellaceae</taxon>
        <taxon>Chryseobacterium group</taxon>
        <taxon>Epilithonimonas</taxon>
    </lineage>
</organism>
<dbReference type="AlphaFoldDB" id="A0A1G7SSM4"/>
<evidence type="ECO:0000259" key="4">
    <source>
        <dbReference type="PROSITE" id="PS01124"/>
    </source>
</evidence>
<dbReference type="SMART" id="SM00342">
    <property type="entry name" value="HTH_ARAC"/>
    <property type="match status" value="1"/>
</dbReference>
<accession>A0A1G7SSM4</accession>
<evidence type="ECO:0000256" key="2">
    <source>
        <dbReference type="ARBA" id="ARBA00023125"/>
    </source>
</evidence>
<evidence type="ECO:0000313" key="5">
    <source>
        <dbReference type="EMBL" id="SDG25280.1"/>
    </source>
</evidence>
<keyword evidence="6" id="KW-1185">Reference proteome</keyword>
<dbReference type="Pfam" id="PF12833">
    <property type="entry name" value="HTH_18"/>
    <property type="match status" value="1"/>
</dbReference>
<dbReference type="PANTHER" id="PTHR43280:SF32">
    <property type="entry name" value="TRANSCRIPTIONAL REGULATORY PROTEIN"/>
    <property type="match status" value="1"/>
</dbReference>
<dbReference type="Gene3D" id="1.10.10.60">
    <property type="entry name" value="Homeodomain-like"/>
    <property type="match status" value="1"/>
</dbReference>
<dbReference type="InterPro" id="IPR009057">
    <property type="entry name" value="Homeodomain-like_sf"/>
</dbReference>
<protein>
    <submittedName>
        <fullName evidence="5">Helix-turn-helix domain-containing protein</fullName>
    </submittedName>
</protein>
<evidence type="ECO:0000256" key="3">
    <source>
        <dbReference type="ARBA" id="ARBA00023163"/>
    </source>
</evidence>
<dbReference type="SUPFAM" id="SSF46689">
    <property type="entry name" value="Homeodomain-like"/>
    <property type="match status" value="1"/>
</dbReference>
<dbReference type="GO" id="GO:0043565">
    <property type="term" value="F:sequence-specific DNA binding"/>
    <property type="evidence" value="ECO:0007669"/>
    <property type="project" value="InterPro"/>
</dbReference>
<gene>
    <name evidence="5" type="ORF">SAMN05421825_3048</name>
</gene>
<feature type="domain" description="HTH araC/xylS-type" evidence="4">
    <location>
        <begin position="201"/>
        <end position="302"/>
    </location>
</feature>
<dbReference type="InterPro" id="IPR020449">
    <property type="entry name" value="Tscrpt_reg_AraC-type_HTH"/>
</dbReference>
<dbReference type="GO" id="GO:0003700">
    <property type="term" value="F:DNA-binding transcription factor activity"/>
    <property type="evidence" value="ECO:0007669"/>
    <property type="project" value="InterPro"/>
</dbReference>
<dbReference type="EMBL" id="FNBH01000003">
    <property type="protein sequence ID" value="SDG25280.1"/>
    <property type="molecule type" value="Genomic_DNA"/>
</dbReference>
<dbReference type="PANTHER" id="PTHR43280">
    <property type="entry name" value="ARAC-FAMILY TRANSCRIPTIONAL REGULATOR"/>
    <property type="match status" value="1"/>
</dbReference>
<keyword evidence="2" id="KW-0238">DNA-binding</keyword>
<evidence type="ECO:0000313" key="6">
    <source>
        <dbReference type="Proteomes" id="UP000199203"/>
    </source>
</evidence>
<dbReference type="InterPro" id="IPR018060">
    <property type="entry name" value="HTH_AraC"/>
</dbReference>
<keyword evidence="3" id="KW-0804">Transcription</keyword>
<dbReference type="Proteomes" id="UP000199203">
    <property type="component" value="Unassembled WGS sequence"/>
</dbReference>
<sequence>MKMEKPYNIKSISEYHSLLGVEKPKHPLISIINHESIRNFNDEKLKNKTYNFYTISRKINYDGTMKYGQQYYDFQEGAMVFHAPKQVIVSELADNVQLKGWTMLIHPDFLRTYSLDKKIQQFGFFSYAVNEALHLSDGESKIIESVMDTIRKEYISDIDVYSQDILISQIELLLNYCNRFYNRQFITRKAVNNDLLIRFEKLLSDYINNGHLQQKGIPSVQFFSNELNMSANYLSDMLRNLTGQSTQQHIQDKIIERAKYILTTTNLTVSEIAFELGFEYSQSFSKLFKNKTNQTPLEFRISFN</sequence>
<dbReference type="OrthoDB" id="2600165at2"/>
<proteinExistence type="predicted"/>
<name>A0A1G7SSM4_9FLAO</name>
<dbReference type="PRINTS" id="PR00032">
    <property type="entry name" value="HTHARAC"/>
</dbReference>